<evidence type="ECO:0000313" key="3">
    <source>
        <dbReference type="Proteomes" id="UP000295673"/>
    </source>
</evidence>
<dbReference type="Pfam" id="PF01979">
    <property type="entry name" value="Amidohydro_1"/>
    <property type="match status" value="1"/>
</dbReference>
<dbReference type="NCBIfam" id="NF011990">
    <property type="entry name" value="PRK15446.2-6"/>
    <property type="match status" value="1"/>
</dbReference>
<dbReference type="Proteomes" id="UP000295673">
    <property type="component" value="Unassembled WGS sequence"/>
</dbReference>
<comment type="caution">
    <text evidence="2">The sequence shown here is derived from an EMBL/GenBank/DDBJ whole genome shotgun (WGS) entry which is preliminary data.</text>
</comment>
<dbReference type="PIRSF" id="PIRSF038971">
    <property type="entry name" value="PhnM"/>
    <property type="match status" value="1"/>
</dbReference>
<dbReference type="Gene3D" id="2.30.40.10">
    <property type="entry name" value="Urease, subunit C, domain 1"/>
    <property type="match status" value="1"/>
</dbReference>
<name>A0A4R1N338_9RHOB</name>
<keyword evidence="3" id="KW-1185">Reference proteome</keyword>
<organism evidence="2 3">
    <name type="scientific">Shimia isoporae</name>
    <dbReference type="NCBI Taxonomy" id="647720"/>
    <lineage>
        <taxon>Bacteria</taxon>
        <taxon>Pseudomonadati</taxon>
        <taxon>Pseudomonadota</taxon>
        <taxon>Alphaproteobacteria</taxon>
        <taxon>Rhodobacterales</taxon>
        <taxon>Roseobacteraceae</taxon>
    </lineage>
</organism>
<dbReference type="SUPFAM" id="SSF51338">
    <property type="entry name" value="Composite domain of metallo-dependent hydrolases"/>
    <property type="match status" value="1"/>
</dbReference>
<dbReference type="NCBIfam" id="NF011987">
    <property type="entry name" value="PRK15446.2-3"/>
    <property type="match status" value="1"/>
</dbReference>
<accession>A0A4R1N338</accession>
<evidence type="ECO:0000259" key="1">
    <source>
        <dbReference type="Pfam" id="PF01979"/>
    </source>
</evidence>
<gene>
    <name evidence="2" type="ORF">BXY66_2425</name>
</gene>
<dbReference type="InterPro" id="IPR012696">
    <property type="entry name" value="PhnM"/>
</dbReference>
<dbReference type="OrthoDB" id="9785413at2"/>
<dbReference type="InterPro" id="IPR006680">
    <property type="entry name" value="Amidohydro-rel"/>
</dbReference>
<dbReference type="GO" id="GO:0019700">
    <property type="term" value="P:organic phosphonate catabolic process"/>
    <property type="evidence" value="ECO:0007669"/>
    <property type="project" value="InterPro"/>
</dbReference>
<reference evidence="2 3" key="1">
    <citation type="submission" date="2019-03" db="EMBL/GenBank/DDBJ databases">
        <title>Genomic Encyclopedia of Archaeal and Bacterial Type Strains, Phase II (KMG-II): from individual species to whole genera.</title>
        <authorList>
            <person name="Goeker M."/>
        </authorList>
    </citation>
    <scope>NUCLEOTIDE SEQUENCE [LARGE SCALE GENOMIC DNA]</scope>
    <source>
        <strain evidence="2 3">DSM 26433</strain>
    </source>
</reference>
<feature type="domain" description="Amidohydrolase-related" evidence="1">
    <location>
        <begin position="157"/>
        <end position="369"/>
    </location>
</feature>
<dbReference type="InterPro" id="IPR011059">
    <property type="entry name" value="Metal-dep_hydrolase_composite"/>
</dbReference>
<protein>
    <submittedName>
        <fullName evidence="2">Alpha-D-ribose 1-methylphosphonate 5-triphosphate diphosphatase</fullName>
    </submittedName>
</protein>
<proteinExistence type="predicted"/>
<dbReference type="AlphaFoldDB" id="A0A4R1N338"/>
<evidence type="ECO:0000313" key="2">
    <source>
        <dbReference type="EMBL" id="TCL01117.1"/>
    </source>
</evidence>
<dbReference type="Gene3D" id="3.20.20.140">
    <property type="entry name" value="Metal-dependent hydrolases"/>
    <property type="match status" value="1"/>
</dbReference>
<dbReference type="EMBL" id="SMGR01000002">
    <property type="protein sequence ID" value="TCL01117.1"/>
    <property type="molecule type" value="Genomic_DNA"/>
</dbReference>
<dbReference type="RefSeq" id="WP_132860462.1">
    <property type="nucleotide sequence ID" value="NZ_SMGR01000002.1"/>
</dbReference>
<dbReference type="InterPro" id="IPR051781">
    <property type="entry name" value="Metallo-dep_Hydrolase"/>
</dbReference>
<dbReference type="GO" id="GO:0016810">
    <property type="term" value="F:hydrolase activity, acting on carbon-nitrogen (but not peptide) bonds"/>
    <property type="evidence" value="ECO:0007669"/>
    <property type="project" value="InterPro"/>
</dbReference>
<dbReference type="PANTHER" id="PTHR43135:SF3">
    <property type="entry name" value="ALPHA-D-RIBOSE 1-METHYLPHOSPHONATE 5-TRIPHOSPHATE DIPHOSPHATASE"/>
    <property type="match status" value="1"/>
</dbReference>
<dbReference type="InterPro" id="IPR032466">
    <property type="entry name" value="Metal_Hydrolase"/>
</dbReference>
<sequence length="393" mass="42997">MSSPTLSLRLTGAKVLRDGELQMRSLVIKGGRIAKGPLPEVDLSGYLLLPGIIDMHGDAFERHIAPRPSAPFPLEMGLRATDRDMATNGVTTAWLAQSWSWEGGHRGPDFAESLFTALDHYRPEAVSDLRVQIRCETHTSDTAERLLATIRRHDIDYVVFNNHLDEAMQLAREKPEEIMLWAKKSGRTADEHMAIVREAFEQEARVPRYLCNLADAFDTLGVRYGSHDDPDADTRERFSLIGARICEFPTARGAAAVAKAVGDHVVMGAPNVVRGGSQAGNIRATKLIEEGLCDVLVSDYHYPSMAKAAFRLADDGLCTLPKAWAMISKTPAEIMGLSDRGVLDYGKRADIVIVNEQTHAVEGTISAGRISHLTGPAAQRFFTAPMGLKLAAE</sequence>
<dbReference type="PANTHER" id="PTHR43135">
    <property type="entry name" value="ALPHA-D-RIBOSE 1-METHYLPHOSPHONATE 5-TRIPHOSPHATE DIPHOSPHATASE"/>
    <property type="match status" value="1"/>
</dbReference>
<dbReference type="SUPFAM" id="SSF51556">
    <property type="entry name" value="Metallo-dependent hydrolases"/>
    <property type="match status" value="1"/>
</dbReference>